<dbReference type="EMBL" id="JACHJB010000003">
    <property type="protein sequence ID" value="MBB6350349.1"/>
    <property type="molecule type" value="Genomic_DNA"/>
</dbReference>
<comment type="cofactor">
    <cofactor evidence="1 6">
        <name>FAD</name>
        <dbReference type="ChEBI" id="CHEBI:57692"/>
    </cofactor>
</comment>
<dbReference type="PROSITE" id="PS00072">
    <property type="entry name" value="ACYL_COA_DH_1"/>
    <property type="match status" value="1"/>
</dbReference>
<dbReference type="PROSITE" id="PS00073">
    <property type="entry name" value="ACYL_COA_DH_2"/>
    <property type="match status" value="1"/>
</dbReference>
<name>A0A7X0C896_9ACTN</name>
<dbReference type="AlphaFoldDB" id="A0A7X0C896"/>
<evidence type="ECO:0000256" key="5">
    <source>
        <dbReference type="ARBA" id="ARBA00023002"/>
    </source>
</evidence>
<dbReference type="InterPro" id="IPR006089">
    <property type="entry name" value="Acyl-CoA_DH_CS"/>
</dbReference>
<proteinExistence type="inferred from homology"/>
<dbReference type="InterPro" id="IPR009075">
    <property type="entry name" value="AcylCo_DH/oxidase_C"/>
</dbReference>
<dbReference type="GO" id="GO:0003995">
    <property type="term" value="F:acyl-CoA dehydrogenase activity"/>
    <property type="evidence" value="ECO:0007669"/>
    <property type="project" value="InterPro"/>
</dbReference>
<dbReference type="Proteomes" id="UP000583800">
    <property type="component" value="Unassembled WGS sequence"/>
</dbReference>
<dbReference type="Pfam" id="PF02770">
    <property type="entry name" value="Acyl-CoA_dh_M"/>
    <property type="match status" value="1"/>
</dbReference>
<evidence type="ECO:0000313" key="11">
    <source>
        <dbReference type="Proteomes" id="UP000583800"/>
    </source>
</evidence>
<dbReference type="PANTHER" id="PTHR43884">
    <property type="entry name" value="ACYL-COA DEHYDROGENASE"/>
    <property type="match status" value="1"/>
</dbReference>
<dbReference type="Gene3D" id="2.40.110.10">
    <property type="entry name" value="Butyryl-CoA Dehydrogenase, subunit A, domain 2"/>
    <property type="match status" value="1"/>
</dbReference>
<dbReference type="FunFam" id="2.40.110.10:FF:000002">
    <property type="entry name" value="Acyl-CoA dehydrogenase fadE12"/>
    <property type="match status" value="1"/>
</dbReference>
<gene>
    <name evidence="10" type="ORF">FHU36_006921</name>
</gene>
<dbReference type="Pfam" id="PF00441">
    <property type="entry name" value="Acyl-CoA_dh_1"/>
    <property type="match status" value="1"/>
</dbReference>
<dbReference type="PANTHER" id="PTHR43884:SF12">
    <property type="entry name" value="ISOVALERYL-COA DEHYDROGENASE, MITOCHONDRIAL-RELATED"/>
    <property type="match status" value="1"/>
</dbReference>
<dbReference type="InterPro" id="IPR009100">
    <property type="entry name" value="AcylCoA_DH/oxidase_NM_dom_sf"/>
</dbReference>
<protein>
    <submittedName>
        <fullName evidence="10">Alkylation response protein AidB-like acyl-CoA dehydrogenase</fullName>
    </submittedName>
</protein>
<keyword evidence="11" id="KW-1185">Reference proteome</keyword>
<dbReference type="FunFam" id="1.20.140.10:FF:000001">
    <property type="entry name" value="Acyl-CoA dehydrogenase"/>
    <property type="match status" value="1"/>
</dbReference>
<dbReference type="RefSeq" id="WP_185088159.1">
    <property type="nucleotide sequence ID" value="NZ_JACHJB010000003.1"/>
</dbReference>
<evidence type="ECO:0000256" key="3">
    <source>
        <dbReference type="ARBA" id="ARBA00022630"/>
    </source>
</evidence>
<dbReference type="Gene3D" id="1.20.140.10">
    <property type="entry name" value="Butyryl-CoA Dehydrogenase, subunit A, domain 3"/>
    <property type="match status" value="1"/>
</dbReference>
<keyword evidence="4 6" id="KW-0274">FAD</keyword>
<keyword evidence="3 6" id="KW-0285">Flavoprotein</keyword>
<comment type="similarity">
    <text evidence="2 6">Belongs to the acyl-CoA dehydrogenase family.</text>
</comment>
<dbReference type="SUPFAM" id="SSF56645">
    <property type="entry name" value="Acyl-CoA dehydrogenase NM domain-like"/>
    <property type="match status" value="1"/>
</dbReference>
<dbReference type="FunFam" id="1.10.540.10:FF:000009">
    <property type="entry name" value="Probable acyl-CoA dehydrogenase"/>
    <property type="match status" value="1"/>
</dbReference>
<reference evidence="10 11" key="1">
    <citation type="submission" date="2020-08" db="EMBL/GenBank/DDBJ databases">
        <title>Sequencing the genomes of 1000 actinobacteria strains.</title>
        <authorList>
            <person name="Klenk H.-P."/>
        </authorList>
    </citation>
    <scope>NUCLEOTIDE SEQUENCE [LARGE SCALE GENOMIC DNA]</scope>
    <source>
        <strain evidence="10 11">DSM 45913</strain>
    </source>
</reference>
<dbReference type="InterPro" id="IPR037069">
    <property type="entry name" value="AcylCoA_DH/ox_N_sf"/>
</dbReference>
<evidence type="ECO:0000313" key="10">
    <source>
        <dbReference type="EMBL" id="MBB6350349.1"/>
    </source>
</evidence>
<evidence type="ECO:0000256" key="2">
    <source>
        <dbReference type="ARBA" id="ARBA00009347"/>
    </source>
</evidence>
<evidence type="ECO:0000259" key="7">
    <source>
        <dbReference type="Pfam" id="PF00441"/>
    </source>
</evidence>
<evidence type="ECO:0000259" key="9">
    <source>
        <dbReference type="Pfam" id="PF02771"/>
    </source>
</evidence>
<dbReference type="GO" id="GO:0050660">
    <property type="term" value="F:flavin adenine dinucleotide binding"/>
    <property type="evidence" value="ECO:0007669"/>
    <property type="project" value="InterPro"/>
</dbReference>
<dbReference type="InterPro" id="IPR036250">
    <property type="entry name" value="AcylCo_DH-like_C"/>
</dbReference>
<dbReference type="Pfam" id="PF02771">
    <property type="entry name" value="Acyl-CoA_dh_N"/>
    <property type="match status" value="1"/>
</dbReference>
<accession>A0A7X0C896</accession>
<feature type="domain" description="Acyl-CoA dehydrogenase/oxidase C-terminal" evidence="7">
    <location>
        <begin position="231"/>
        <end position="378"/>
    </location>
</feature>
<dbReference type="InterPro" id="IPR006091">
    <property type="entry name" value="Acyl-CoA_Oxase/DH_mid-dom"/>
</dbReference>
<evidence type="ECO:0000256" key="4">
    <source>
        <dbReference type="ARBA" id="ARBA00022827"/>
    </source>
</evidence>
<evidence type="ECO:0000256" key="6">
    <source>
        <dbReference type="RuleBase" id="RU362125"/>
    </source>
</evidence>
<dbReference type="InterPro" id="IPR046373">
    <property type="entry name" value="Acyl-CoA_Oxase/DH_mid-dom_sf"/>
</dbReference>
<evidence type="ECO:0000259" key="8">
    <source>
        <dbReference type="Pfam" id="PF02770"/>
    </source>
</evidence>
<sequence>MRRDLFDEEHLLFQETVREFMAREVVPHHERWEKDGIVPREVWKKAGEIGMFGFGVPEEYGGAGITDFRYNTVILEEIIRHGATGLGFSLHNDVMAPYVVELTDEEQKQRWLPGFVSGELITAIAMTEPGAGSDLQGVRATAVREGDHYVLNGQKTFITNGINADLVIVVAKTDPEAGARGVTLLAVERGMEGFGRGRNLDKIGMKAQDTAELFFDNVRVPVANRLGPAEGEGFFQLMRNLPQERLSIAVGAVAAAETVLEQTIAYCKSRQAFGRSIGSFQNTRFVLAELVTETDIARQYVDRCILALNAGELTAVDAAKAKWWTTELQTKVIDRCLQLHGGYGYMLEYPVAKAWVDSRVQTIYGGTTEIMKEIIGRSFGF</sequence>
<dbReference type="InterPro" id="IPR013786">
    <property type="entry name" value="AcylCoA_DH/ox_N"/>
</dbReference>
<evidence type="ECO:0000256" key="1">
    <source>
        <dbReference type="ARBA" id="ARBA00001974"/>
    </source>
</evidence>
<dbReference type="SUPFAM" id="SSF47203">
    <property type="entry name" value="Acyl-CoA dehydrogenase C-terminal domain-like"/>
    <property type="match status" value="1"/>
</dbReference>
<feature type="domain" description="Acyl-CoA dehydrogenase/oxidase N-terminal" evidence="9">
    <location>
        <begin position="8"/>
        <end position="119"/>
    </location>
</feature>
<feature type="domain" description="Acyl-CoA oxidase/dehydrogenase middle" evidence="8">
    <location>
        <begin position="123"/>
        <end position="218"/>
    </location>
</feature>
<comment type="caution">
    <text evidence="10">The sequence shown here is derived from an EMBL/GenBank/DDBJ whole genome shotgun (WGS) entry which is preliminary data.</text>
</comment>
<keyword evidence="5 6" id="KW-0560">Oxidoreductase</keyword>
<organism evidence="10 11">
    <name type="scientific">Nonomuraea muscovyensis</name>
    <dbReference type="NCBI Taxonomy" id="1124761"/>
    <lineage>
        <taxon>Bacteria</taxon>
        <taxon>Bacillati</taxon>
        <taxon>Actinomycetota</taxon>
        <taxon>Actinomycetes</taxon>
        <taxon>Streptosporangiales</taxon>
        <taxon>Streptosporangiaceae</taxon>
        <taxon>Nonomuraea</taxon>
    </lineage>
</organism>
<dbReference type="Gene3D" id="1.10.540.10">
    <property type="entry name" value="Acyl-CoA dehydrogenase/oxidase, N-terminal domain"/>
    <property type="match status" value="1"/>
</dbReference>